<dbReference type="EMBL" id="BPLQ01008811">
    <property type="protein sequence ID" value="GIY39448.1"/>
    <property type="molecule type" value="Genomic_DNA"/>
</dbReference>
<name>A0AAV4SYD1_9ARAC</name>
<sequence length="149" mass="16911">MVQGRDLHRRVLKGQTWTFASGQSAAPSGWLAELKITSRLCGDVRLLFKLLTAESQQLISRKITAKTSTPSRHQEQQIANAFRMRMSDRTVPYALHASAINYGDINDLRLWSPTDVGRRTLDVIQSDICFEWKRDVASNCFRLEFNAGV</sequence>
<reference evidence="1 2" key="1">
    <citation type="submission" date="2021-06" db="EMBL/GenBank/DDBJ databases">
        <title>Caerostris darwini draft genome.</title>
        <authorList>
            <person name="Kono N."/>
            <person name="Arakawa K."/>
        </authorList>
    </citation>
    <scope>NUCLEOTIDE SEQUENCE [LARGE SCALE GENOMIC DNA]</scope>
</reference>
<evidence type="ECO:0000313" key="1">
    <source>
        <dbReference type="EMBL" id="GIY39448.1"/>
    </source>
</evidence>
<comment type="caution">
    <text evidence="1">The sequence shown here is derived from an EMBL/GenBank/DDBJ whole genome shotgun (WGS) entry which is preliminary data.</text>
</comment>
<dbReference type="Proteomes" id="UP001054837">
    <property type="component" value="Unassembled WGS sequence"/>
</dbReference>
<organism evidence="1 2">
    <name type="scientific">Caerostris darwini</name>
    <dbReference type="NCBI Taxonomy" id="1538125"/>
    <lineage>
        <taxon>Eukaryota</taxon>
        <taxon>Metazoa</taxon>
        <taxon>Ecdysozoa</taxon>
        <taxon>Arthropoda</taxon>
        <taxon>Chelicerata</taxon>
        <taxon>Arachnida</taxon>
        <taxon>Araneae</taxon>
        <taxon>Araneomorphae</taxon>
        <taxon>Entelegynae</taxon>
        <taxon>Araneoidea</taxon>
        <taxon>Araneidae</taxon>
        <taxon>Caerostris</taxon>
    </lineage>
</organism>
<protein>
    <submittedName>
        <fullName evidence="1">Uncharacterized protein</fullName>
    </submittedName>
</protein>
<evidence type="ECO:0000313" key="2">
    <source>
        <dbReference type="Proteomes" id="UP001054837"/>
    </source>
</evidence>
<proteinExistence type="predicted"/>
<gene>
    <name evidence="1" type="ORF">CDAR_54541</name>
</gene>
<accession>A0AAV4SYD1</accession>
<keyword evidence="2" id="KW-1185">Reference proteome</keyword>
<dbReference type="AlphaFoldDB" id="A0AAV4SYD1"/>